<feature type="domain" description="WKF" evidence="2">
    <location>
        <begin position="117"/>
        <end position="178"/>
    </location>
</feature>
<name>A0A7J8I517_MOLMO</name>
<comment type="caution">
    <text evidence="3">The sequence shown here is derived from an EMBL/GenBank/DDBJ whole genome shotgun (WGS) entry which is preliminary data.</text>
</comment>
<dbReference type="EMBL" id="JACASF010000004">
    <property type="protein sequence ID" value="KAF6479255.1"/>
    <property type="molecule type" value="Genomic_DNA"/>
</dbReference>
<gene>
    <name evidence="3" type="ORF">HJG59_001930</name>
</gene>
<accession>A0A7J8I517</accession>
<organism evidence="3 4">
    <name type="scientific">Molossus molossus</name>
    <name type="common">Pallas' mastiff bat</name>
    <name type="synonym">Vespertilio molossus</name>
    <dbReference type="NCBI Taxonomy" id="27622"/>
    <lineage>
        <taxon>Eukaryota</taxon>
        <taxon>Metazoa</taxon>
        <taxon>Chordata</taxon>
        <taxon>Craniata</taxon>
        <taxon>Vertebrata</taxon>
        <taxon>Euteleostomi</taxon>
        <taxon>Mammalia</taxon>
        <taxon>Eutheria</taxon>
        <taxon>Laurasiatheria</taxon>
        <taxon>Chiroptera</taxon>
        <taxon>Yangochiroptera</taxon>
        <taxon>Molossidae</taxon>
        <taxon>Molossus</taxon>
    </lineage>
</organism>
<dbReference type="InterPro" id="IPR019327">
    <property type="entry name" value="WKF"/>
</dbReference>
<proteinExistence type="predicted"/>
<dbReference type="Pfam" id="PF10180">
    <property type="entry name" value="WKF"/>
    <property type="match status" value="1"/>
</dbReference>
<evidence type="ECO:0000256" key="1">
    <source>
        <dbReference type="SAM" id="MobiDB-lite"/>
    </source>
</evidence>
<evidence type="ECO:0000259" key="2">
    <source>
        <dbReference type="Pfam" id="PF10180"/>
    </source>
</evidence>
<dbReference type="FunCoup" id="A0A7J8I517">
    <property type="interactions" value="550"/>
</dbReference>
<dbReference type="PANTHER" id="PTHR22306">
    <property type="entry name" value="CHROMOSOME 7 OPEN READING FRAME 50"/>
    <property type="match status" value="1"/>
</dbReference>
<dbReference type="PANTHER" id="PTHR22306:SF2">
    <property type="entry name" value="CHROMOSOME 7 OPEN READING FRAME 50"/>
    <property type="match status" value="1"/>
</dbReference>
<feature type="compositionally biased region" description="Basic residues" evidence="1">
    <location>
        <begin position="83"/>
        <end position="94"/>
    </location>
</feature>
<dbReference type="Proteomes" id="UP000550707">
    <property type="component" value="Unassembled WGS sequence"/>
</dbReference>
<evidence type="ECO:0000313" key="3">
    <source>
        <dbReference type="EMBL" id="KAF6479255.1"/>
    </source>
</evidence>
<dbReference type="InParanoid" id="A0A7J8I517"/>
<dbReference type="AlphaFoldDB" id="A0A7J8I517"/>
<protein>
    <recommendedName>
        <fullName evidence="2">WKF domain-containing protein</fullName>
    </recommendedName>
</protein>
<evidence type="ECO:0000313" key="4">
    <source>
        <dbReference type="Proteomes" id="UP000550707"/>
    </source>
</evidence>
<sequence length="210" mass="23556">MCLAEIHVHVQEKRRCLLMAKPRGTGARVPERKGRELEKASAAGALLAAAATGPEEVCPEGGGACLDPELSPEEKRVLERKLKKERRKKERKRLREAGVAPAQQLPAKRSSAQLALDYLCGWAQQHGSWRFQKTRQTWLLLHMYDSHQVPDEHFCTLLAYLAGLKGQARELTVQKAEALMRELDKAGAGSPDRPLLEKTRRVRQVLQLLS</sequence>
<feature type="region of interest" description="Disordered" evidence="1">
    <location>
        <begin position="83"/>
        <end position="105"/>
    </location>
</feature>
<keyword evidence="4" id="KW-1185">Reference proteome</keyword>
<reference evidence="3 4" key="1">
    <citation type="journal article" date="2020" name="Nature">
        <title>Six reference-quality genomes reveal evolution of bat adaptations.</title>
        <authorList>
            <person name="Jebb D."/>
            <person name="Huang Z."/>
            <person name="Pippel M."/>
            <person name="Hughes G.M."/>
            <person name="Lavrichenko K."/>
            <person name="Devanna P."/>
            <person name="Winkler S."/>
            <person name="Jermiin L.S."/>
            <person name="Skirmuntt E.C."/>
            <person name="Katzourakis A."/>
            <person name="Burkitt-Gray L."/>
            <person name="Ray D.A."/>
            <person name="Sullivan K.A.M."/>
            <person name="Roscito J.G."/>
            <person name="Kirilenko B.M."/>
            <person name="Davalos L.M."/>
            <person name="Corthals A.P."/>
            <person name="Power M.L."/>
            <person name="Jones G."/>
            <person name="Ransome R.D."/>
            <person name="Dechmann D.K.N."/>
            <person name="Locatelli A.G."/>
            <person name="Puechmaille S.J."/>
            <person name="Fedrigo O."/>
            <person name="Jarvis E.D."/>
            <person name="Hiller M."/>
            <person name="Vernes S.C."/>
            <person name="Myers E.W."/>
            <person name="Teeling E.C."/>
        </authorList>
    </citation>
    <scope>NUCLEOTIDE SEQUENCE [LARGE SCALE GENOMIC DNA]</scope>
    <source>
        <strain evidence="3">MMolMol1</strain>
        <tissue evidence="3">Muscle</tissue>
    </source>
</reference>